<proteinExistence type="predicted"/>
<dbReference type="RefSeq" id="WP_279529458.1">
    <property type="nucleotide sequence ID" value="NZ_CP122312.1"/>
</dbReference>
<protein>
    <submittedName>
        <fullName evidence="1">Uncharacterized protein</fullName>
    </submittedName>
</protein>
<keyword evidence="2" id="KW-1185">Reference proteome</keyword>
<comment type="caution">
    <text evidence="1">The sequence shown here is derived from an EMBL/GenBank/DDBJ whole genome shotgun (WGS) entry which is preliminary data.</text>
</comment>
<dbReference type="AlphaFoldDB" id="A0ABD5Z319"/>
<organism evidence="1 2">
    <name type="scientific">Halospeciosus flavus</name>
    <dbReference type="NCBI Taxonomy" id="3032283"/>
    <lineage>
        <taxon>Archaea</taxon>
        <taxon>Methanobacteriati</taxon>
        <taxon>Methanobacteriota</taxon>
        <taxon>Stenosarchaea group</taxon>
        <taxon>Halobacteria</taxon>
        <taxon>Halobacteriales</taxon>
        <taxon>Halobacteriaceae</taxon>
        <taxon>Halospeciosus</taxon>
    </lineage>
</organism>
<accession>A0ABD5Z319</accession>
<gene>
    <name evidence="1" type="ORF">ACFQJ9_08905</name>
</gene>
<evidence type="ECO:0000313" key="1">
    <source>
        <dbReference type="EMBL" id="MFC7199529.1"/>
    </source>
</evidence>
<evidence type="ECO:0000313" key="2">
    <source>
        <dbReference type="Proteomes" id="UP001596447"/>
    </source>
</evidence>
<dbReference type="EMBL" id="JBHTAR010000011">
    <property type="protein sequence ID" value="MFC7199529.1"/>
    <property type="molecule type" value="Genomic_DNA"/>
</dbReference>
<sequence length="97" mass="10630">MTYLQLFSAGYLIAPEVHVRPYGGRNAIVAHDLYTDLEYVVGGPVYVAVSGVRYRLRPEHGVPADTLALPDDQFPFPHNEGDVMLVEKEGAVGGRFA</sequence>
<name>A0ABD5Z319_9EURY</name>
<reference evidence="1 2" key="1">
    <citation type="journal article" date="2019" name="Int. J. Syst. Evol. Microbiol.">
        <title>The Global Catalogue of Microorganisms (GCM) 10K type strain sequencing project: providing services to taxonomists for standard genome sequencing and annotation.</title>
        <authorList>
            <consortium name="The Broad Institute Genomics Platform"/>
            <consortium name="The Broad Institute Genome Sequencing Center for Infectious Disease"/>
            <person name="Wu L."/>
            <person name="Ma J."/>
        </authorList>
    </citation>
    <scope>NUCLEOTIDE SEQUENCE [LARGE SCALE GENOMIC DNA]</scope>
    <source>
        <strain evidence="1 2">XZGYJ-43</strain>
    </source>
</reference>
<dbReference type="Proteomes" id="UP001596447">
    <property type="component" value="Unassembled WGS sequence"/>
</dbReference>